<accession>A0ABN8RQU0</accession>
<reference evidence="1 2" key="1">
    <citation type="submission" date="2022-05" db="EMBL/GenBank/DDBJ databases">
        <authorList>
            <consortium name="Genoscope - CEA"/>
            <person name="William W."/>
        </authorList>
    </citation>
    <scope>NUCLEOTIDE SEQUENCE [LARGE SCALE GENOMIC DNA]</scope>
</reference>
<feature type="non-terminal residue" evidence="1">
    <location>
        <position position="1"/>
    </location>
</feature>
<evidence type="ECO:0000313" key="2">
    <source>
        <dbReference type="Proteomes" id="UP001159405"/>
    </source>
</evidence>
<feature type="non-terminal residue" evidence="1">
    <location>
        <position position="98"/>
    </location>
</feature>
<sequence length="98" mass="11083">HLDAERHLFVQEQDTAYDVIKKKWASILSNVSLQKQRTFPSMQAESQVQADHPILFQGHHLCHLATEGKIKTLRLDTMKKACLSLGVEVTGSKARKDT</sequence>
<comment type="caution">
    <text evidence="1">The sequence shown here is derived from an EMBL/GenBank/DDBJ whole genome shotgun (WGS) entry which is preliminary data.</text>
</comment>
<organism evidence="1 2">
    <name type="scientific">Porites lobata</name>
    <dbReference type="NCBI Taxonomy" id="104759"/>
    <lineage>
        <taxon>Eukaryota</taxon>
        <taxon>Metazoa</taxon>
        <taxon>Cnidaria</taxon>
        <taxon>Anthozoa</taxon>
        <taxon>Hexacorallia</taxon>
        <taxon>Scleractinia</taxon>
        <taxon>Fungiina</taxon>
        <taxon>Poritidae</taxon>
        <taxon>Porites</taxon>
    </lineage>
</organism>
<gene>
    <name evidence="1" type="ORF">PLOB_00025936</name>
</gene>
<dbReference type="EMBL" id="CALNXK010000308">
    <property type="protein sequence ID" value="CAH3181861.1"/>
    <property type="molecule type" value="Genomic_DNA"/>
</dbReference>
<evidence type="ECO:0000313" key="1">
    <source>
        <dbReference type="EMBL" id="CAH3181861.1"/>
    </source>
</evidence>
<keyword evidence="2" id="KW-1185">Reference proteome</keyword>
<dbReference type="Proteomes" id="UP001159405">
    <property type="component" value="Unassembled WGS sequence"/>
</dbReference>
<proteinExistence type="predicted"/>
<protein>
    <submittedName>
        <fullName evidence="1">Uncharacterized protein</fullName>
    </submittedName>
</protein>
<name>A0ABN8RQU0_9CNID</name>